<dbReference type="OrthoDB" id="9771966at2"/>
<dbReference type="RefSeq" id="WP_069205487.1">
    <property type="nucleotide sequence ID" value="NZ_CP014168.1"/>
</dbReference>
<dbReference type="Gene3D" id="3.40.720.10">
    <property type="entry name" value="Alkaline Phosphatase, subunit A"/>
    <property type="match status" value="1"/>
</dbReference>
<dbReference type="Pfam" id="PF01663">
    <property type="entry name" value="Phosphodiest"/>
    <property type="match status" value="1"/>
</dbReference>
<feature type="chain" id="PRO_5008556281" evidence="1">
    <location>
        <begin position="26"/>
        <end position="426"/>
    </location>
</feature>
<organism evidence="2 3">
    <name type="scientific">Sphingomonas panacis</name>
    <dbReference type="NCBI Taxonomy" id="1560345"/>
    <lineage>
        <taxon>Bacteria</taxon>
        <taxon>Pseudomonadati</taxon>
        <taxon>Pseudomonadota</taxon>
        <taxon>Alphaproteobacteria</taxon>
        <taxon>Sphingomonadales</taxon>
        <taxon>Sphingomonadaceae</taxon>
        <taxon>Sphingomonas</taxon>
    </lineage>
</organism>
<gene>
    <name evidence="2" type="ORF">AWL63_14195</name>
</gene>
<proteinExistence type="predicted"/>
<dbReference type="STRING" id="1560345.AWL63_14195"/>
<dbReference type="CDD" id="cd16018">
    <property type="entry name" value="Enpp"/>
    <property type="match status" value="1"/>
</dbReference>
<evidence type="ECO:0000313" key="3">
    <source>
        <dbReference type="Proteomes" id="UP000094256"/>
    </source>
</evidence>
<reference evidence="2 3" key="1">
    <citation type="submission" date="2016-01" db="EMBL/GenBank/DDBJ databases">
        <title>Complete genome and mega plasmid sequence of Sphingomonas panacis DCY99 elicits systemic resistance in rice to Xanthomonas oryzae.</title>
        <authorList>
            <person name="Kim Y.J."/>
            <person name="Yang D.C."/>
            <person name="Sing P."/>
        </authorList>
    </citation>
    <scope>NUCLEOTIDE SEQUENCE [LARGE SCALE GENOMIC DNA]</scope>
    <source>
        <strain evidence="2 3">DCY99</strain>
    </source>
</reference>
<dbReference type="SUPFAM" id="SSF53649">
    <property type="entry name" value="Alkaline phosphatase-like"/>
    <property type="match status" value="1"/>
</dbReference>
<dbReference type="KEGG" id="span:AWL63_14195"/>
<dbReference type="PANTHER" id="PTHR10151">
    <property type="entry name" value="ECTONUCLEOTIDE PYROPHOSPHATASE/PHOSPHODIESTERASE"/>
    <property type="match status" value="1"/>
</dbReference>
<dbReference type="Gene3D" id="3.30.1360.180">
    <property type="match status" value="1"/>
</dbReference>
<dbReference type="Proteomes" id="UP000094256">
    <property type="component" value="Chromosome"/>
</dbReference>
<feature type="signal peptide" evidence="1">
    <location>
        <begin position="1"/>
        <end position="25"/>
    </location>
</feature>
<protein>
    <submittedName>
        <fullName evidence="2">Phosphodiesterase</fullName>
    </submittedName>
</protein>
<dbReference type="EMBL" id="CP014168">
    <property type="protein sequence ID" value="AOH84936.1"/>
    <property type="molecule type" value="Genomic_DNA"/>
</dbReference>
<evidence type="ECO:0000256" key="1">
    <source>
        <dbReference type="SAM" id="SignalP"/>
    </source>
</evidence>
<dbReference type="AlphaFoldDB" id="A0A1B3ZBX7"/>
<dbReference type="InterPro" id="IPR002591">
    <property type="entry name" value="Phosphodiest/P_Trfase"/>
</dbReference>
<name>A0A1B3ZBX7_9SPHN</name>
<keyword evidence="1" id="KW-0732">Signal</keyword>
<dbReference type="PROSITE" id="PS51257">
    <property type="entry name" value="PROKAR_LIPOPROTEIN"/>
    <property type="match status" value="1"/>
</dbReference>
<accession>A0A1B3ZBX7</accession>
<dbReference type="GO" id="GO:0016787">
    <property type="term" value="F:hydrolase activity"/>
    <property type="evidence" value="ECO:0007669"/>
    <property type="project" value="UniProtKB-ARBA"/>
</dbReference>
<sequence>MRWYSKIAVAGLCAGLQACVTPPAAAPAPPVASAAEAARTPVTILISIDGFRADYLQRGVTPNLSALAAAGISAAMRPSFPSKTFPNHWTIITGERPDRNGIVSNTMEDVRRPAETFTMATDDPFWWSEAKPLWVDAEQAGIRTGALFWPGSNVAWGGAVKPNGHGATTGGTRPEDWMQFNQAVTSEQRVNGLLDWMRRPTAIRPRFVAMYFDTVDSAGHDFGPDDARTTAIVGAVDAQVGKIVAGLRELGQPANFVIVADHGMAATSSARVIAIDSIANPADYRIFETGPFASLTAVSGHEAALEKALFARHNHLQCWRKDQIPARFHYGSNPRVRPYFCLAEPGWETAKTTPDKARTGGNHGYDNMAPEMLALFVASGPAIKPVGTLPSFDNVDVYPLLRDLLHLPPAKGVDGDDAPFRAALRR</sequence>
<dbReference type="InterPro" id="IPR017850">
    <property type="entry name" value="Alkaline_phosphatase_core_sf"/>
</dbReference>
<evidence type="ECO:0000313" key="2">
    <source>
        <dbReference type="EMBL" id="AOH84936.1"/>
    </source>
</evidence>
<dbReference type="PANTHER" id="PTHR10151:SF120">
    <property type="entry name" value="BIS(5'-ADENOSYL)-TRIPHOSPHATASE"/>
    <property type="match status" value="1"/>
</dbReference>
<keyword evidence="3" id="KW-1185">Reference proteome</keyword>